<organism evidence="10 11">
    <name type="scientific">Breznakiella homolactica</name>
    <dbReference type="NCBI Taxonomy" id="2798577"/>
    <lineage>
        <taxon>Bacteria</taxon>
        <taxon>Pseudomonadati</taxon>
        <taxon>Spirochaetota</taxon>
        <taxon>Spirochaetia</taxon>
        <taxon>Spirochaetales</taxon>
        <taxon>Breznakiellaceae</taxon>
        <taxon>Breznakiella</taxon>
    </lineage>
</organism>
<comment type="catalytic activity">
    <reaction evidence="8">
        <text>a 2'-deoxyribonucleoside 5'-diphosphate + ATP = a 2'-deoxyribonucleoside 5'-triphosphate + ADP</text>
        <dbReference type="Rhea" id="RHEA:44640"/>
        <dbReference type="ChEBI" id="CHEBI:30616"/>
        <dbReference type="ChEBI" id="CHEBI:61560"/>
        <dbReference type="ChEBI" id="CHEBI:73316"/>
        <dbReference type="ChEBI" id="CHEBI:456216"/>
        <dbReference type="EC" id="2.7.4.6"/>
    </reaction>
</comment>
<dbReference type="InterPro" id="IPR023005">
    <property type="entry name" value="Nucleoside_diP_kinase_AS"/>
</dbReference>
<evidence type="ECO:0000256" key="6">
    <source>
        <dbReference type="ARBA" id="ARBA00022840"/>
    </source>
</evidence>
<dbReference type="GO" id="GO:0005524">
    <property type="term" value="F:ATP binding"/>
    <property type="evidence" value="ECO:0007669"/>
    <property type="project" value="UniProtKB-KW"/>
</dbReference>
<dbReference type="KEGG" id="bhc:JFL75_08580"/>
<evidence type="ECO:0000256" key="3">
    <source>
        <dbReference type="ARBA" id="ARBA00022679"/>
    </source>
</evidence>
<name>A0A7T7XR63_9SPIR</name>
<dbReference type="PROSITE" id="PS00469">
    <property type="entry name" value="NDPK"/>
    <property type="match status" value="1"/>
</dbReference>
<dbReference type="GO" id="GO:0004550">
    <property type="term" value="F:nucleoside diphosphate kinase activity"/>
    <property type="evidence" value="ECO:0007669"/>
    <property type="project" value="UniProtKB-EC"/>
</dbReference>
<dbReference type="AlphaFoldDB" id="A0A7T7XR63"/>
<accession>A0A7T7XR63</accession>
<keyword evidence="6 8" id="KW-0067">ATP-binding</keyword>
<sequence length="395" mass="44402">MEQTISYVMVTPYTVAKSRTGGVLARLLSRLDLELVGAQMIAPDEEFAKTYANQLRNQRDHKNPEGAELLANYVEKNLVPSGGRRHRTLLLLFRGEEPCRKLSDICGALYSENRSIESITGETIRDTYADLMTDPNDPKKITYFEPAVLTPRNQELADDNLKLFARFLPEQPNIVENMVYPEPSKIQQTLVIIKPDNWMYASSKPGTIIDMFSRTGLRIIGIKVHRFSLAEALEFYGPVEDTLCNKLAPVFGQKAKEILNREFNMVLSDKTEKALAGSFGIEYAENQFRQIVEFMSGLNPLTVPVEERNNPGPVKCMILIYEGEDAVKKIRDVLGPTDPLKAPGGTVRREFGSNVMVNTAHASDSPESVIREKGIVRIEENSLLDIINSYLSMRN</sequence>
<comment type="caution">
    <text evidence="7">Lacks conserved residue(s) required for the propagation of feature annotation.</text>
</comment>
<proteinExistence type="inferred from homology"/>
<keyword evidence="3 8" id="KW-0808">Transferase</keyword>
<evidence type="ECO:0000313" key="10">
    <source>
        <dbReference type="EMBL" id="QQO10958.1"/>
    </source>
</evidence>
<reference evidence="10" key="1">
    <citation type="submission" date="2021-01" db="EMBL/GenBank/DDBJ databases">
        <title>Description of Breznakiella homolactica.</title>
        <authorList>
            <person name="Song Y."/>
            <person name="Brune A."/>
        </authorList>
    </citation>
    <scope>NUCLEOTIDE SEQUENCE</scope>
    <source>
        <strain evidence="10">RmG30</strain>
    </source>
</reference>
<evidence type="ECO:0000256" key="5">
    <source>
        <dbReference type="ARBA" id="ARBA00022777"/>
    </source>
</evidence>
<dbReference type="SUPFAM" id="SSF54919">
    <property type="entry name" value="Nucleoside diphosphate kinase, NDK"/>
    <property type="match status" value="2"/>
</dbReference>
<evidence type="ECO:0000259" key="9">
    <source>
        <dbReference type="SMART" id="SM00562"/>
    </source>
</evidence>
<dbReference type="PANTHER" id="PTHR11349">
    <property type="entry name" value="NUCLEOSIDE DIPHOSPHATE KINASE"/>
    <property type="match status" value="1"/>
</dbReference>
<dbReference type="RefSeq" id="WP_215628263.1">
    <property type="nucleotide sequence ID" value="NZ_CP067089.2"/>
</dbReference>
<evidence type="ECO:0000256" key="8">
    <source>
        <dbReference type="RuleBase" id="RU004013"/>
    </source>
</evidence>
<comment type="cofactor">
    <cofactor evidence="1">
        <name>Mg(2+)</name>
        <dbReference type="ChEBI" id="CHEBI:18420"/>
    </cofactor>
</comment>
<dbReference type="InterPro" id="IPR034907">
    <property type="entry name" value="NDK-like_dom"/>
</dbReference>
<keyword evidence="11" id="KW-1185">Reference proteome</keyword>
<comment type="similarity">
    <text evidence="2 7">Belongs to the NDK family.</text>
</comment>
<dbReference type="InterPro" id="IPR036850">
    <property type="entry name" value="NDK-like_dom_sf"/>
</dbReference>
<dbReference type="Proteomes" id="UP000595917">
    <property type="component" value="Chromosome"/>
</dbReference>
<feature type="domain" description="Nucleoside diphosphate kinase-like" evidence="9">
    <location>
        <begin position="186"/>
        <end position="377"/>
    </location>
</feature>
<dbReference type="EMBL" id="CP067089">
    <property type="protein sequence ID" value="QQO10958.1"/>
    <property type="molecule type" value="Genomic_DNA"/>
</dbReference>
<dbReference type="PROSITE" id="PS51374">
    <property type="entry name" value="NDPK_LIKE"/>
    <property type="match status" value="1"/>
</dbReference>
<dbReference type="Gene3D" id="3.30.70.141">
    <property type="entry name" value="Nucleoside diphosphate kinase-like domain"/>
    <property type="match status" value="2"/>
</dbReference>
<evidence type="ECO:0000256" key="1">
    <source>
        <dbReference type="ARBA" id="ARBA00001946"/>
    </source>
</evidence>
<dbReference type="SMART" id="SM00562">
    <property type="entry name" value="NDK"/>
    <property type="match status" value="1"/>
</dbReference>
<dbReference type="Pfam" id="PF00334">
    <property type="entry name" value="NDK"/>
    <property type="match status" value="1"/>
</dbReference>
<protein>
    <recommendedName>
        <fullName evidence="8">Nucleoside diphosphate kinase</fullName>
        <ecNumber evidence="8">2.7.4.6</ecNumber>
    </recommendedName>
</protein>
<gene>
    <name evidence="10" type="ORF">JFL75_08580</name>
</gene>
<keyword evidence="4 8" id="KW-0547">Nucleotide-binding</keyword>
<evidence type="ECO:0000256" key="4">
    <source>
        <dbReference type="ARBA" id="ARBA00022741"/>
    </source>
</evidence>
<dbReference type="EC" id="2.7.4.6" evidence="8"/>
<evidence type="ECO:0000256" key="7">
    <source>
        <dbReference type="PROSITE-ProRule" id="PRU00706"/>
    </source>
</evidence>
<evidence type="ECO:0000256" key="2">
    <source>
        <dbReference type="ARBA" id="ARBA00008142"/>
    </source>
</evidence>
<keyword evidence="5 8" id="KW-0418">Kinase</keyword>
<evidence type="ECO:0000313" key="11">
    <source>
        <dbReference type="Proteomes" id="UP000595917"/>
    </source>
</evidence>